<dbReference type="Proteomes" id="UP000249082">
    <property type="component" value="Unassembled WGS sequence"/>
</dbReference>
<dbReference type="AlphaFoldDB" id="A0A2W5NZ48"/>
<dbReference type="EMBL" id="QFPX01000005">
    <property type="protein sequence ID" value="PZQ55795.1"/>
    <property type="molecule type" value="Genomic_DNA"/>
</dbReference>
<gene>
    <name evidence="1" type="ORF">DI555_07145</name>
</gene>
<comment type="caution">
    <text evidence="1">The sequence shown here is derived from an EMBL/GenBank/DDBJ whole genome shotgun (WGS) entry which is preliminary data.</text>
</comment>
<sequence>MTSNPEQSERLLALAERCESADPAAPNIDLHMEILRAMGWTSRGAELIDPQGQRCMQTPDPLHSIDGAVALVPDGHEWLRWGPGTMIVMLPPQPGDDEKAWARHIECRGATPALALCAAALRARSAPLVEAEG</sequence>
<name>A0A2W5NZ48_9SPHN</name>
<proteinExistence type="predicted"/>
<evidence type="ECO:0000313" key="1">
    <source>
        <dbReference type="EMBL" id="PZQ55795.1"/>
    </source>
</evidence>
<protein>
    <submittedName>
        <fullName evidence="1">Uncharacterized protein</fullName>
    </submittedName>
</protein>
<evidence type="ECO:0000313" key="2">
    <source>
        <dbReference type="Proteomes" id="UP000249082"/>
    </source>
</evidence>
<reference evidence="1 2" key="1">
    <citation type="submission" date="2017-08" db="EMBL/GenBank/DDBJ databases">
        <title>Infants hospitalized years apart are colonized by the same room-sourced microbial strains.</title>
        <authorList>
            <person name="Brooks B."/>
            <person name="Olm M.R."/>
            <person name="Firek B.A."/>
            <person name="Baker R."/>
            <person name="Thomas B.C."/>
            <person name="Morowitz M.J."/>
            <person name="Banfield J.F."/>
        </authorList>
    </citation>
    <scope>NUCLEOTIDE SEQUENCE [LARGE SCALE GENOMIC DNA]</scope>
    <source>
        <strain evidence="1">S2_005_002_R2_33</strain>
    </source>
</reference>
<accession>A0A2W5NZ48</accession>
<organism evidence="1 2">
    <name type="scientific">Novosphingobium pentaromativorans</name>
    <dbReference type="NCBI Taxonomy" id="205844"/>
    <lineage>
        <taxon>Bacteria</taxon>
        <taxon>Pseudomonadati</taxon>
        <taxon>Pseudomonadota</taxon>
        <taxon>Alphaproteobacteria</taxon>
        <taxon>Sphingomonadales</taxon>
        <taxon>Sphingomonadaceae</taxon>
        <taxon>Novosphingobium</taxon>
    </lineage>
</organism>